<evidence type="ECO:0000313" key="3">
    <source>
        <dbReference type="EMBL" id="SPM43303.1"/>
    </source>
</evidence>
<keyword evidence="4" id="KW-1185">Reference proteome</keyword>
<evidence type="ECO:0008006" key="5">
    <source>
        <dbReference type="Google" id="ProtNLM"/>
    </source>
</evidence>
<dbReference type="STRING" id="1841861.GCA_900157365_03844"/>
<dbReference type="EMBL" id="FUEZ01000004">
    <property type="protein sequence ID" value="SPM43303.1"/>
    <property type="molecule type" value="Genomic_DNA"/>
</dbReference>
<dbReference type="InterPro" id="IPR038332">
    <property type="entry name" value="PPE_sf"/>
</dbReference>
<dbReference type="Pfam" id="PF00934">
    <property type="entry name" value="PE"/>
    <property type="match status" value="1"/>
</dbReference>
<sequence>MSFVITDPSMMAAAADEMQSVGSALAATNTAAAAPTTTVLPPGADSVSVRAAALLDAHAQQYQAFSAQAEVFQNQFVQTLNAAQQFYAETEASNMSAMQLTSNTSPTTSQDIALIMGGTTNPTPSATYVQEVYQTFVLPKYPSYTAQGLYTPEQLWPLTGLTSEPFGQSVQQGVAILNNAIMTDTAAGDHLLVVGYSQSATIATMEMRYLDALPAILQPNPNLLNFMLLADPNNPLTGGILTRLIPGALTAFHVPTPADTIFTTAIYGIQYDPVSYFPANIFNIGADLNALFSLPLHEQTPLLTAAQLATAIQEQVGNTTYFVVPTMNLPLLDPLRLIPILGNPVANLLQPFVQPFVDFGYATGLPGPLQSISSLAVAGATPGVTVPLAVGLPPVGALPVLSNAF</sequence>
<dbReference type="InterPro" id="IPR029058">
    <property type="entry name" value="AB_hydrolase_fold"/>
</dbReference>
<proteinExistence type="predicted"/>
<accession>A0A2U3PHT1</accession>
<dbReference type="SUPFAM" id="SSF140459">
    <property type="entry name" value="PE/PPE dimer-like"/>
    <property type="match status" value="1"/>
</dbReference>
<dbReference type="InterPro" id="IPR013228">
    <property type="entry name" value="PE-PPE_C"/>
</dbReference>
<protein>
    <recommendedName>
        <fullName evidence="5">PE family protein</fullName>
    </recommendedName>
</protein>
<dbReference type="Gene3D" id="3.40.50.1820">
    <property type="entry name" value="alpha/beta hydrolase"/>
    <property type="match status" value="1"/>
</dbReference>
<dbReference type="Proteomes" id="UP000240424">
    <property type="component" value="Unassembled WGS sequence"/>
</dbReference>
<evidence type="ECO:0000313" key="4">
    <source>
        <dbReference type="Proteomes" id="UP000240424"/>
    </source>
</evidence>
<dbReference type="Gene3D" id="1.10.287.850">
    <property type="entry name" value="HP0062-like domain"/>
    <property type="match status" value="1"/>
</dbReference>
<dbReference type="InterPro" id="IPR000084">
    <property type="entry name" value="PE-PGRS_N"/>
</dbReference>
<evidence type="ECO:0000259" key="2">
    <source>
        <dbReference type="Pfam" id="PF08237"/>
    </source>
</evidence>
<organism evidence="3 4">
    <name type="scientific">Mycobacterium numidiamassiliense</name>
    <dbReference type="NCBI Taxonomy" id="1841861"/>
    <lineage>
        <taxon>Bacteria</taxon>
        <taxon>Bacillati</taxon>
        <taxon>Actinomycetota</taxon>
        <taxon>Actinomycetes</taxon>
        <taxon>Mycobacteriales</taxon>
        <taxon>Mycobacteriaceae</taxon>
        <taxon>Mycobacterium</taxon>
    </lineage>
</organism>
<gene>
    <name evidence="3" type="ORF">MNAB215_5525</name>
</gene>
<dbReference type="Pfam" id="PF08237">
    <property type="entry name" value="PE-PPE"/>
    <property type="match status" value="1"/>
</dbReference>
<reference evidence="3 4" key="1">
    <citation type="submission" date="2017-01" db="EMBL/GenBank/DDBJ databases">
        <authorList>
            <consortium name="Urmite Genomes"/>
        </authorList>
    </citation>
    <scope>NUCLEOTIDE SEQUENCE [LARGE SCALE GENOMIC DNA]</scope>
    <source>
        <strain evidence="3 4">AB215</strain>
    </source>
</reference>
<name>A0A2U3PHT1_9MYCO</name>
<feature type="domain" description="PE" evidence="1">
    <location>
        <begin position="4"/>
        <end position="94"/>
    </location>
</feature>
<feature type="domain" description="PE-PPE" evidence="2">
    <location>
        <begin position="142"/>
        <end position="361"/>
    </location>
</feature>
<evidence type="ECO:0000259" key="1">
    <source>
        <dbReference type="Pfam" id="PF00934"/>
    </source>
</evidence>
<dbReference type="RefSeq" id="WP_077081592.1">
    <property type="nucleotide sequence ID" value="NZ_FUEZ01000004.1"/>
</dbReference>
<dbReference type="AlphaFoldDB" id="A0A2U3PHT1"/>